<dbReference type="InterPro" id="IPR050613">
    <property type="entry name" value="Sec_Metabolite_Reg"/>
</dbReference>
<feature type="domain" description="Xylanolytic transcriptional activator regulatory" evidence="4">
    <location>
        <begin position="270"/>
        <end position="346"/>
    </location>
</feature>
<dbReference type="GO" id="GO:0003677">
    <property type="term" value="F:DNA binding"/>
    <property type="evidence" value="ECO:0007669"/>
    <property type="project" value="InterPro"/>
</dbReference>
<proteinExistence type="predicted"/>
<dbReference type="InterPro" id="IPR007219">
    <property type="entry name" value="XnlR_reg_dom"/>
</dbReference>
<reference evidence="5" key="2">
    <citation type="submission" date="2020-05" db="EMBL/GenBank/DDBJ databases">
        <authorList>
            <person name="Kim H.-S."/>
            <person name="Proctor R.H."/>
            <person name="Brown D.W."/>
        </authorList>
    </citation>
    <scope>NUCLEOTIDE SEQUENCE</scope>
    <source>
        <strain evidence="5">NRRL 22465</strain>
    </source>
</reference>
<dbReference type="Pfam" id="PF04082">
    <property type="entry name" value="Fungal_trans"/>
    <property type="match status" value="1"/>
</dbReference>
<organism evidence="5 6">
    <name type="scientific">Fusarium zealandicum</name>
    <dbReference type="NCBI Taxonomy" id="1053134"/>
    <lineage>
        <taxon>Eukaryota</taxon>
        <taxon>Fungi</taxon>
        <taxon>Dikarya</taxon>
        <taxon>Ascomycota</taxon>
        <taxon>Pezizomycotina</taxon>
        <taxon>Sordariomycetes</taxon>
        <taxon>Hypocreomycetidae</taxon>
        <taxon>Hypocreales</taxon>
        <taxon>Nectriaceae</taxon>
        <taxon>Fusarium</taxon>
        <taxon>Fusarium staphyleae species complex</taxon>
    </lineage>
</organism>
<dbReference type="GO" id="GO:0006351">
    <property type="term" value="P:DNA-templated transcription"/>
    <property type="evidence" value="ECO:0007669"/>
    <property type="project" value="InterPro"/>
</dbReference>
<evidence type="ECO:0000256" key="2">
    <source>
        <dbReference type="ARBA" id="ARBA00023242"/>
    </source>
</evidence>
<protein>
    <recommendedName>
        <fullName evidence="4">Xylanolytic transcriptional activator regulatory domain-containing protein</fullName>
    </recommendedName>
</protein>
<dbReference type="EMBL" id="JABEYC010000153">
    <property type="protein sequence ID" value="KAF4981744.1"/>
    <property type="molecule type" value="Genomic_DNA"/>
</dbReference>
<evidence type="ECO:0000256" key="3">
    <source>
        <dbReference type="SAM" id="MobiDB-lite"/>
    </source>
</evidence>
<dbReference type="GO" id="GO:0008270">
    <property type="term" value="F:zinc ion binding"/>
    <property type="evidence" value="ECO:0007669"/>
    <property type="project" value="InterPro"/>
</dbReference>
<feature type="region of interest" description="Disordered" evidence="3">
    <location>
        <begin position="64"/>
        <end position="102"/>
    </location>
</feature>
<sequence>MLRPTKVEKRNRPPKSCEFCRGRKGNDALCQYASNADRHKNEGVAERLKNLEDLITTMAQRNSVKGSMSTLNRTDKHSLAEDEVQEGDLNTGSSINTRTTNSGSSDFGVYEAHHLDSNHWSSILANIKALRNEWLAPSPQPQSSTAASSTQDTQSSLDETVDLDLSSETILHPVKFYQEYESFWEAPTEAPIVWVGLLFAILSLAATVYEISDVGSGSKPTLPSATTLCKRTEQCLVLGKYVKSNQHAVEALLVLLGSCYMRAKDSDINLWFLMGTVVRLAILKGYHRDSTKTPGSNISAFEGEMRRRVWATISQVDALLSFQMGLPSMIPSEYCDTELPRNLNYSDFYPAIAELPPSRPSSDYTPILYTIVKASVMSIFKKVVDHTRSLLSSPYEKTIALDSSIRHVYNSLPNDFKYKPLRQSVVDSTGIIMHRVTIEMLHLKSIVVLHRQYSTHWKDSCSKDSRDACLEAARTVLERQVELHEAIQPGCQLHYMRWMITTLTMNDFILAAMVICLDLTIRVRQAATERNVQVEDDFERNLSAIRIARHIWKAAETSSSEARTTAHALDSTIERINTYVSSISHPQRLQPVFTSAITPNYAAWDTTEQTSYMADGTDYIDWSLLDNHFQDAGREELDLDLWLLDSAGHQNFDWLR</sequence>
<dbReference type="GO" id="GO:0005634">
    <property type="term" value="C:nucleus"/>
    <property type="evidence" value="ECO:0007669"/>
    <property type="project" value="UniProtKB-SubCell"/>
</dbReference>
<dbReference type="CDD" id="cd12148">
    <property type="entry name" value="fungal_TF_MHR"/>
    <property type="match status" value="1"/>
</dbReference>
<comment type="caution">
    <text evidence="5">The sequence shown here is derived from an EMBL/GenBank/DDBJ whole genome shotgun (WGS) entry which is preliminary data.</text>
</comment>
<dbReference type="OrthoDB" id="5431381at2759"/>
<evidence type="ECO:0000259" key="4">
    <source>
        <dbReference type="SMART" id="SM00906"/>
    </source>
</evidence>
<dbReference type="PANTHER" id="PTHR31001">
    <property type="entry name" value="UNCHARACTERIZED TRANSCRIPTIONAL REGULATORY PROTEIN"/>
    <property type="match status" value="1"/>
</dbReference>
<dbReference type="PANTHER" id="PTHR31001:SF49">
    <property type="entry name" value="ZN(II)2CYS6 TRANSCRIPTION FACTOR (EUROFUNG)"/>
    <property type="match status" value="1"/>
</dbReference>
<comment type="subcellular location">
    <subcellularLocation>
        <location evidence="1">Nucleus</location>
    </subcellularLocation>
</comment>
<dbReference type="AlphaFoldDB" id="A0A8H4URB5"/>
<keyword evidence="6" id="KW-1185">Reference proteome</keyword>
<evidence type="ECO:0000256" key="1">
    <source>
        <dbReference type="ARBA" id="ARBA00004123"/>
    </source>
</evidence>
<dbReference type="Proteomes" id="UP000635477">
    <property type="component" value="Unassembled WGS sequence"/>
</dbReference>
<feature type="compositionally biased region" description="Polar residues" evidence="3">
    <location>
        <begin position="88"/>
        <end position="102"/>
    </location>
</feature>
<reference evidence="5" key="1">
    <citation type="journal article" date="2020" name="BMC Genomics">
        <title>Correction to: Identification and distribution of gene clusters required for synthesis of sphingolipid metabolism inhibitors in diverse species of the filamentous fungus Fusarium.</title>
        <authorList>
            <person name="Kim H.S."/>
            <person name="Lohmar J.M."/>
            <person name="Busman M."/>
            <person name="Brown D.W."/>
            <person name="Naumann T.A."/>
            <person name="Divon H.H."/>
            <person name="Lysoe E."/>
            <person name="Uhlig S."/>
            <person name="Proctor R.H."/>
        </authorList>
    </citation>
    <scope>NUCLEOTIDE SEQUENCE</scope>
    <source>
        <strain evidence="5">NRRL 22465</strain>
    </source>
</reference>
<feature type="compositionally biased region" description="Low complexity" evidence="3">
    <location>
        <begin position="141"/>
        <end position="156"/>
    </location>
</feature>
<gene>
    <name evidence="5" type="ORF">FZEAL_2546</name>
</gene>
<evidence type="ECO:0000313" key="6">
    <source>
        <dbReference type="Proteomes" id="UP000635477"/>
    </source>
</evidence>
<accession>A0A8H4URB5</accession>
<keyword evidence="2" id="KW-0539">Nucleus</keyword>
<name>A0A8H4URB5_9HYPO</name>
<dbReference type="SMART" id="SM00906">
    <property type="entry name" value="Fungal_trans"/>
    <property type="match status" value="1"/>
</dbReference>
<evidence type="ECO:0000313" key="5">
    <source>
        <dbReference type="EMBL" id="KAF4981744.1"/>
    </source>
</evidence>
<feature type="region of interest" description="Disordered" evidence="3">
    <location>
        <begin position="136"/>
        <end position="158"/>
    </location>
</feature>